<dbReference type="EMBL" id="SZZH01000001">
    <property type="protein sequence ID" value="TKV60944.1"/>
    <property type="molecule type" value="Genomic_DNA"/>
</dbReference>
<evidence type="ECO:0000256" key="1">
    <source>
        <dbReference type="SAM" id="MobiDB-lite"/>
    </source>
</evidence>
<proteinExistence type="predicted"/>
<gene>
    <name evidence="2" type="ORF">FDO65_04620</name>
</gene>
<reference evidence="2 3" key="1">
    <citation type="submission" date="2019-05" db="EMBL/GenBank/DDBJ databases">
        <title>Nakamurella sp. N5BH11, whole genome shotgun sequence.</title>
        <authorList>
            <person name="Tuo L."/>
        </authorList>
    </citation>
    <scope>NUCLEOTIDE SEQUENCE [LARGE SCALE GENOMIC DNA]</scope>
    <source>
        <strain evidence="2 3">N5BH11</strain>
    </source>
</reference>
<dbReference type="Proteomes" id="UP000306985">
    <property type="component" value="Unassembled WGS sequence"/>
</dbReference>
<dbReference type="SUPFAM" id="SSF47598">
    <property type="entry name" value="Ribbon-helix-helix"/>
    <property type="match status" value="1"/>
</dbReference>
<sequence length="206" mass="21635">MDLTPYVNQLRNDLLTAASVGSDETRRAAALLAGALEPAARLAMMNALSDLAAEITTQLRDTSVDLRLDGGQVRLAVQRHTPADTGRPENPGRFSFDKPATSAAPDQPTSPGDGTPTPEDLRRAVQDAGGELSRTTVRLFNELKTQAERAAAEQGMSLNTYISRAVADSVRTAVPHKGGHHGGPDEPGGESDGPGGRRTVTGFVQA</sequence>
<feature type="region of interest" description="Disordered" evidence="1">
    <location>
        <begin position="75"/>
        <end position="121"/>
    </location>
</feature>
<dbReference type="RefSeq" id="WP_137448247.1">
    <property type="nucleotide sequence ID" value="NZ_SZZH01000001.1"/>
</dbReference>
<evidence type="ECO:0000313" key="2">
    <source>
        <dbReference type="EMBL" id="TKV60944.1"/>
    </source>
</evidence>
<organism evidence="2 3">
    <name type="scientific">Nakamurella flava</name>
    <dbReference type="NCBI Taxonomy" id="2576308"/>
    <lineage>
        <taxon>Bacteria</taxon>
        <taxon>Bacillati</taxon>
        <taxon>Actinomycetota</taxon>
        <taxon>Actinomycetes</taxon>
        <taxon>Nakamurellales</taxon>
        <taxon>Nakamurellaceae</taxon>
        <taxon>Nakamurella</taxon>
    </lineage>
</organism>
<name>A0A4U6QKE1_9ACTN</name>
<feature type="region of interest" description="Disordered" evidence="1">
    <location>
        <begin position="169"/>
        <end position="206"/>
    </location>
</feature>
<keyword evidence="3" id="KW-1185">Reference proteome</keyword>
<evidence type="ECO:0000313" key="3">
    <source>
        <dbReference type="Proteomes" id="UP000306985"/>
    </source>
</evidence>
<comment type="caution">
    <text evidence="2">The sequence shown here is derived from an EMBL/GenBank/DDBJ whole genome shotgun (WGS) entry which is preliminary data.</text>
</comment>
<accession>A0A4U6QKE1</accession>
<protein>
    <submittedName>
        <fullName evidence="2">Toxin-antitoxin system HicB family antitoxin</fullName>
    </submittedName>
</protein>
<dbReference type="AlphaFoldDB" id="A0A4U6QKE1"/>
<dbReference type="GO" id="GO:0006355">
    <property type="term" value="P:regulation of DNA-templated transcription"/>
    <property type="evidence" value="ECO:0007669"/>
    <property type="project" value="InterPro"/>
</dbReference>
<dbReference type="InterPro" id="IPR010985">
    <property type="entry name" value="Ribbon_hlx_hlx"/>
</dbReference>
<dbReference type="OrthoDB" id="5193907at2"/>
<dbReference type="InterPro" id="IPR008651">
    <property type="entry name" value="Uncharacterised_HicB"/>
</dbReference>
<dbReference type="Pfam" id="PF05534">
    <property type="entry name" value="HicB"/>
    <property type="match status" value="1"/>
</dbReference>